<dbReference type="AlphaFoldDB" id="A0A9E2KYA1"/>
<evidence type="ECO:0000313" key="5">
    <source>
        <dbReference type="Proteomes" id="UP000724657"/>
    </source>
</evidence>
<proteinExistence type="predicted"/>
<dbReference type="InterPro" id="IPR001173">
    <property type="entry name" value="Glyco_trans_2-like"/>
</dbReference>
<dbReference type="Proteomes" id="UP000724657">
    <property type="component" value="Unassembled WGS sequence"/>
</dbReference>
<reference evidence="4" key="2">
    <citation type="submission" date="2021-04" db="EMBL/GenBank/DDBJ databases">
        <authorList>
            <person name="Gilroy R."/>
        </authorList>
    </citation>
    <scope>NUCLEOTIDE SEQUENCE</scope>
    <source>
        <strain evidence="4">A6-441</strain>
    </source>
</reference>
<dbReference type="EMBL" id="JAHLFN010000020">
    <property type="protein sequence ID" value="MBU3841896.1"/>
    <property type="molecule type" value="Genomic_DNA"/>
</dbReference>
<keyword evidence="2 4" id="KW-0808">Transferase</keyword>
<reference evidence="4" key="1">
    <citation type="journal article" date="2021" name="PeerJ">
        <title>Extensive microbial diversity within the chicken gut microbiome revealed by metagenomics and culture.</title>
        <authorList>
            <person name="Gilroy R."/>
            <person name="Ravi A."/>
            <person name="Getino M."/>
            <person name="Pursley I."/>
            <person name="Horton D.L."/>
            <person name="Alikhan N.F."/>
            <person name="Baker D."/>
            <person name="Gharbi K."/>
            <person name="Hall N."/>
            <person name="Watson M."/>
            <person name="Adriaenssens E.M."/>
            <person name="Foster-Nyarko E."/>
            <person name="Jarju S."/>
            <person name="Secka A."/>
            <person name="Antonio M."/>
            <person name="Oren A."/>
            <person name="Chaudhuri R.R."/>
            <person name="La Ragione R."/>
            <person name="Hildebrand F."/>
            <person name="Pallen M.J."/>
        </authorList>
    </citation>
    <scope>NUCLEOTIDE SEQUENCE</scope>
    <source>
        <strain evidence="4">A6-441</strain>
    </source>
</reference>
<keyword evidence="1 4" id="KW-0328">Glycosyltransferase</keyword>
<dbReference type="PANTHER" id="PTHR22916:SF51">
    <property type="entry name" value="GLYCOSYLTRANSFERASE EPSH-RELATED"/>
    <property type="match status" value="1"/>
</dbReference>
<dbReference type="Pfam" id="PF00535">
    <property type="entry name" value="Glycos_transf_2"/>
    <property type="match status" value="1"/>
</dbReference>
<dbReference type="CDD" id="cd00761">
    <property type="entry name" value="Glyco_tranf_GTA_type"/>
    <property type="match status" value="1"/>
</dbReference>
<evidence type="ECO:0000259" key="3">
    <source>
        <dbReference type="Pfam" id="PF00535"/>
    </source>
</evidence>
<name>A0A9E2KYA1_9FUSO</name>
<evidence type="ECO:0000256" key="2">
    <source>
        <dbReference type="ARBA" id="ARBA00022679"/>
    </source>
</evidence>
<comment type="caution">
    <text evidence="4">The sequence shown here is derived from an EMBL/GenBank/DDBJ whole genome shotgun (WGS) entry which is preliminary data.</text>
</comment>
<evidence type="ECO:0000313" key="4">
    <source>
        <dbReference type="EMBL" id="MBU3841896.1"/>
    </source>
</evidence>
<feature type="domain" description="Glycosyltransferase 2-like" evidence="3">
    <location>
        <begin position="6"/>
        <end position="155"/>
    </location>
</feature>
<organism evidence="4 5">
    <name type="scientific">Candidatus Fusobacterium pullicola</name>
    <dbReference type="NCBI Taxonomy" id="2838601"/>
    <lineage>
        <taxon>Bacteria</taxon>
        <taxon>Fusobacteriati</taxon>
        <taxon>Fusobacteriota</taxon>
        <taxon>Fusobacteriia</taxon>
        <taxon>Fusobacteriales</taxon>
        <taxon>Fusobacteriaceae</taxon>
        <taxon>Fusobacterium</taxon>
    </lineage>
</organism>
<dbReference type="InterPro" id="IPR029044">
    <property type="entry name" value="Nucleotide-diphossugar_trans"/>
</dbReference>
<accession>A0A9E2KYA1</accession>
<dbReference type="Gene3D" id="3.90.550.10">
    <property type="entry name" value="Spore Coat Polysaccharide Biosynthesis Protein SpsA, Chain A"/>
    <property type="match status" value="1"/>
</dbReference>
<dbReference type="SUPFAM" id="SSF53448">
    <property type="entry name" value="Nucleotide-diphospho-sugar transferases"/>
    <property type="match status" value="1"/>
</dbReference>
<dbReference type="EC" id="2.4.-.-" evidence="4"/>
<protein>
    <submittedName>
        <fullName evidence="4">Glycosyltransferase</fullName>
        <ecNumber evidence="4">2.4.-.-</ecNumber>
    </submittedName>
</protein>
<sequence>MQPKISVIVPIYNGESYIERCINSILNQTFQDFELILIDDGSKDNSLEMLKKFEQIEKIKVYYQNNKGPSAARNKGIEKAIGKYLIFIDIDDWIEDDYIESLLNEIENNKLDFVTIGYNDISKYGVFSVNDFYKKNKILTKQEILLNIFNGTGGVPWGKIYKRNIIIANKIKMNENIFMCEDQLFVLEYCLNSKKIGNLNLNKYNYNRLNENSISNKLNLTYYKNFLLYLKELEKILVEYKVNKRITDQIKIKKVNSIYEGILINLYKSSKKDKIKYLKLFSQELNKNYFYLENTELLKQLKMGKVYRVHFLLKLIIVKRKAIDFFKLVLRRNLININQRNK</sequence>
<dbReference type="GO" id="GO:0016757">
    <property type="term" value="F:glycosyltransferase activity"/>
    <property type="evidence" value="ECO:0007669"/>
    <property type="project" value="UniProtKB-KW"/>
</dbReference>
<gene>
    <name evidence="4" type="ORF">IAA47_02755</name>
</gene>
<dbReference type="PANTHER" id="PTHR22916">
    <property type="entry name" value="GLYCOSYLTRANSFERASE"/>
    <property type="match status" value="1"/>
</dbReference>
<evidence type="ECO:0000256" key="1">
    <source>
        <dbReference type="ARBA" id="ARBA00022676"/>
    </source>
</evidence>